<feature type="domain" description="C3H1-type" evidence="11">
    <location>
        <begin position="84"/>
        <end position="111"/>
    </location>
</feature>
<feature type="zinc finger region" description="C3H1-type" evidence="9">
    <location>
        <begin position="84"/>
        <end position="111"/>
    </location>
</feature>
<dbReference type="InterPro" id="IPR045348">
    <property type="entry name" value="CPSF4/Yth1"/>
</dbReference>
<dbReference type="Proteomes" id="UP000009027">
    <property type="component" value="Unassembled WGS sequence"/>
</dbReference>
<evidence type="ECO:0000256" key="3">
    <source>
        <dbReference type="ARBA" id="ARBA00022723"/>
    </source>
</evidence>
<protein>
    <recommendedName>
        <fullName evidence="15">Cleavage and polyadenylation specificity factor 30 kDa subunit</fullName>
    </recommendedName>
</protein>
<feature type="zinc finger region" description="C3H1-type" evidence="9">
    <location>
        <begin position="26"/>
        <end position="52"/>
    </location>
</feature>
<evidence type="ECO:0000256" key="9">
    <source>
        <dbReference type="PROSITE-ProRule" id="PRU00723"/>
    </source>
</evidence>
<dbReference type="InterPro" id="IPR000571">
    <property type="entry name" value="Znf_CCCH"/>
</dbReference>
<evidence type="ECO:0000256" key="2">
    <source>
        <dbReference type="ARBA" id="ARBA00022664"/>
    </source>
</evidence>
<dbReference type="PROSITE" id="PS50158">
    <property type="entry name" value="ZF_CCHC"/>
    <property type="match status" value="2"/>
</dbReference>
<gene>
    <name evidence="13" type="ORF">TvY486_0006640</name>
</gene>
<accession>F9WKK1</accession>
<dbReference type="Gene3D" id="4.10.1000.10">
    <property type="entry name" value="Zinc finger, CCCH-type"/>
    <property type="match status" value="2"/>
</dbReference>
<keyword evidence="7" id="KW-0694">RNA-binding</keyword>
<evidence type="ECO:0000256" key="7">
    <source>
        <dbReference type="ARBA" id="ARBA00022884"/>
    </source>
</evidence>
<feature type="zinc finger region" description="C3H1-type" evidence="9">
    <location>
        <begin position="56"/>
        <end position="83"/>
    </location>
</feature>
<feature type="domain" description="C3H1-type" evidence="11">
    <location>
        <begin position="141"/>
        <end position="163"/>
    </location>
</feature>
<sequence>MLTDSAAHVSLAFEDVLPEEPQTVVKRREICQAFQSGKCRNGSACPERHVLSQFKTMRLEVCKHWLRGACVNGENCIYLHEYDDRYVPACAFYQRLGECSNPECPFQHVIQVENQAECAAYRRGFCPQGPRCRLRHVFHEPCVFYLTGFCPLGPKCSKGHPVQQLYSRNAVSQRLRQRMLIERADDPTFNKSATCYRCFDPGHLSPNCPGLRNGVLRRMLMALQEPGEELYFQGDGRPTRKCCFFCGEEGHEVRECPKKSSSGQWGSGRKGDGVGR</sequence>
<organism evidence="13 14">
    <name type="scientific">Trypanosoma vivax (strain Y486)</name>
    <dbReference type="NCBI Taxonomy" id="1055687"/>
    <lineage>
        <taxon>Eukaryota</taxon>
        <taxon>Discoba</taxon>
        <taxon>Euglenozoa</taxon>
        <taxon>Kinetoplastea</taxon>
        <taxon>Metakinetoplastina</taxon>
        <taxon>Trypanosomatida</taxon>
        <taxon>Trypanosomatidae</taxon>
        <taxon>Trypanosoma</taxon>
        <taxon>Duttonella</taxon>
    </lineage>
</organism>
<evidence type="ECO:0008006" key="15">
    <source>
        <dbReference type="Google" id="ProtNLM"/>
    </source>
</evidence>
<dbReference type="VEuPathDB" id="TriTrypDB:TvY486_0006640"/>
<dbReference type="AlphaFoldDB" id="F9WKK1"/>
<dbReference type="SUPFAM" id="SSF90229">
    <property type="entry name" value="CCCH zinc finger"/>
    <property type="match status" value="1"/>
</dbReference>
<dbReference type="GO" id="GO:0008270">
    <property type="term" value="F:zinc ion binding"/>
    <property type="evidence" value="ECO:0007669"/>
    <property type="project" value="UniProtKB-KW"/>
</dbReference>
<feature type="domain" description="C3H1-type" evidence="11">
    <location>
        <begin position="56"/>
        <end position="83"/>
    </location>
</feature>
<dbReference type="SUPFAM" id="SSF57756">
    <property type="entry name" value="Retrovirus zinc finger-like domains"/>
    <property type="match status" value="2"/>
</dbReference>
<dbReference type="InterPro" id="IPR041367">
    <property type="entry name" value="Znf-CCCH_4"/>
</dbReference>
<dbReference type="SMART" id="SM00343">
    <property type="entry name" value="ZnF_C2HC"/>
    <property type="match status" value="2"/>
</dbReference>
<feature type="domain" description="C3H1-type" evidence="11">
    <location>
        <begin position="26"/>
        <end position="52"/>
    </location>
</feature>
<evidence type="ECO:0000256" key="10">
    <source>
        <dbReference type="SAM" id="MobiDB-lite"/>
    </source>
</evidence>
<keyword evidence="2" id="KW-0507">mRNA processing</keyword>
<feature type="domain" description="CCHC-type" evidence="12">
    <location>
        <begin position="243"/>
        <end position="258"/>
    </location>
</feature>
<evidence type="ECO:0000256" key="4">
    <source>
        <dbReference type="ARBA" id="ARBA00022737"/>
    </source>
</evidence>
<dbReference type="Gene3D" id="4.10.60.10">
    <property type="entry name" value="Zinc finger, CCHC-type"/>
    <property type="match status" value="1"/>
</dbReference>
<dbReference type="InterPro" id="IPR036855">
    <property type="entry name" value="Znf_CCCH_sf"/>
</dbReference>
<keyword evidence="6 9" id="KW-0862">Zinc</keyword>
<dbReference type="FunFam" id="4.10.1000.10:FF:000017">
    <property type="entry name" value="Cleavage and polyadenylation specificity factor 30 kDa subunit"/>
    <property type="match status" value="1"/>
</dbReference>
<keyword evidence="3 9" id="KW-0479">Metal-binding</keyword>
<dbReference type="PANTHER" id="PTHR23102:SF24">
    <property type="entry name" value="CLEAVAGE AND POLYADENYLATION SPECIFICITY FACTOR SUBUNIT 4"/>
    <property type="match status" value="1"/>
</dbReference>
<dbReference type="Pfam" id="PF14608">
    <property type="entry name" value="zf-CCCH_2"/>
    <property type="match status" value="3"/>
</dbReference>
<feature type="region of interest" description="Disordered" evidence="10">
    <location>
        <begin position="254"/>
        <end position="276"/>
    </location>
</feature>
<dbReference type="PANTHER" id="PTHR23102">
    <property type="entry name" value="CLEAVAGE AND POLYADENYLATION SPECIFICITY FACTOR SUBUNIT 4-RELATED"/>
    <property type="match status" value="1"/>
</dbReference>
<name>F9WKK1_TRYVY</name>
<feature type="zinc finger region" description="C3H1-type" evidence="9">
    <location>
        <begin position="141"/>
        <end position="163"/>
    </location>
</feature>
<evidence type="ECO:0000256" key="6">
    <source>
        <dbReference type="ARBA" id="ARBA00022833"/>
    </source>
</evidence>
<dbReference type="PROSITE" id="PS50103">
    <property type="entry name" value="ZF_C3H1"/>
    <property type="match status" value="5"/>
</dbReference>
<dbReference type="GO" id="GO:0005634">
    <property type="term" value="C:nucleus"/>
    <property type="evidence" value="ECO:0007669"/>
    <property type="project" value="UniProtKB-SubCell"/>
</dbReference>
<proteinExistence type="predicted"/>
<dbReference type="GO" id="GO:0006397">
    <property type="term" value="P:mRNA processing"/>
    <property type="evidence" value="ECO:0007669"/>
    <property type="project" value="UniProtKB-KW"/>
</dbReference>
<keyword evidence="4" id="KW-0677">Repeat</keyword>
<keyword evidence="14" id="KW-1185">Reference proteome</keyword>
<dbReference type="SMART" id="SM00356">
    <property type="entry name" value="ZnF_C3H1"/>
    <property type="match status" value="5"/>
</dbReference>
<evidence type="ECO:0000256" key="5">
    <source>
        <dbReference type="ARBA" id="ARBA00022771"/>
    </source>
</evidence>
<dbReference type="InterPro" id="IPR001878">
    <property type="entry name" value="Znf_CCHC"/>
</dbReference>
<feature type="domain" description="C3H1-type" evidence="11">
    <location>
        <begin position="113"/>
        <end position="139"/>
    </location>
</feature>
<evidence type="ECO:0000259" key="11">
    <source>
        <dbReference type="PROSITE" id="PS50103"/>
    </source>
</evidence>
<evidence type="ECO:0000256" key="8">
    <source>
        <dbReference type="ARBA" id="ARBA00023242"/>
    </source>
</evidence>
<evidence type="ECO:0000256" key="1">
    <source>
        <dbReference type="ARBA" id="ARBA00004123"/>
    </source>
</evidence>
<feature type="zinc finger region" description="C3H1-type" evidence="9">
    <location>
        <begin position="113"/>
        <end position="139"/>
    </location>
</feature>
<dbReference type="EMBL" id="CAEX01000222">
    <property type="protein sequence ID" value="CCD18022.1"/>
    <property type="molecule type" value="Genomic_DNA"/>
</dbReference>
<evidence type="ECO:0000313" key="14">
    <source>
        <dbReference type="Proteomes" id="UP000009027"/>
    </source>
</evidence>
<dbReference type="Pfam" id="PF18044">
    <property type="entry name" value="zf-CCCH_4"/>
    <property type="match status" value="1"/>
</dbReference>
<keyword evidence="5 9" id="KW-0863">Zinc-finger</keyword>
<feature type="domain" description="CCHC-type" evidence="12">
    <location>
        <begin position="195"/>
        <end position="209"/>
    </location>
</feature>
<evidence type="ECO:0000313" key="13">
    <source>
        <dbReference type="EMBL" id="CCD18022.1"/>
    </source>
</evidence>
<dbReference type="InterPro" id="IPR036875">
    <property type="entry name" value="Znf_CCHC_sf"/>
</dbReference>
<dbReference type="Pfam" id="PF00098">
    <property type="entry name" value="zf-CCHC"/>
    <property type="match status" value="1"/>
</dbReference>
<dbReference type="GO" id="GO:0003723">
    <property type="term" value="F:RNA binding"/>
    <property type="evidence" value="ECO:0007669"/>
    <property type="project" value="UniProtKB-KW"/>
</dbReference>
<evidence type="ECO:0000259" key="12">
    <source>
        <dbReference type="PROSITE" id="PS50158"/>
    </source>
</evidence>
<keyword evidence="8" id="KW-0539">Nucleus</keyword>
<dbReference type="OMA" id="ADDPTFN"/>
<reference evidence="13 14" key="1">
    <citation type="journal article" date="2012" name="Proc. Natl. Acad. Sci. U.S.A.">
        <title>Antigenic diversity is generated by distinct evolutionary mechanisms in African trypanosome species.</title>
        <authorList>
            <person name="Jackson A.P."/>
            <person name="Berry A."/>
            <person name="Aslett M."/>
            <person name="Allison H.C."/>
            <person name="Burton P."/>
            <person name="Vavrova-Anderson J."/>
            <person name="Brown R."/>
            <person name="Browne H."/>
            <person name="Corton N."/>
            <person name="Hauser H."/>
            <person name="Gamble J."/>
            <person name="Gilderthorp R."/>
            <person name="Marcello L."/>
            <person name="McQuillan J."/>
            <person name="Otto T.D."/>
            <person name="Quail M.A."/>
            <person name="Sanders M.J."/>
            <person name="van Tonder A."/>
            <person name="Ginger M.L."/>
            <person name="Field M.C."/>
            <person name="Barry J.D."/>
            <person name="Hertz-Fowler C."/>
            <person name="Berriman M."/>
        </authorList>
    </citation>
    <scope>NUCLEOTIDE SEQUENCE</scope>
    <source>
        <strain evidence="13 14">Y486</strain>
    </source>
</reference>
<comment type="subcellular location">
    <subcellularLocation>
        <location evidence="1">Nucleus</location>
    </subcellularLocation>
</comment>